<dbReference type="InterPro" id="IPR001754">
    <property type="entry name" value="OMPdeCOase_dom"/>
</dbReference>
<comment type="similarity">
    <text evidence="8 9">Belongs to the OMP decarboxylase family. Type 1 subfamily.</text>
</comment>
<dbReference type="InterPro" id="IPR014732">
    <property type="entry name" value="OMPdecase"/>
</dbReference>
<dbReference type="GO" id="GO:0006207">
    <property type="term" value="P:'de novo' pyrimidine nucleobase biosynthetic process"/>
    <property type="evidence" value="ECO:0007669"/>
    <property type="project" value="InterPro"/>
</dbReference>
<sequence>MMKERDVMIACDFSTKAETMAFLDKFTEEKPYVKIGMELFYAEGPDMVREIKARGHKIFLDLKLHDIPNTVKKAMRNIALLDVDMTNVHAAGTIEMMKAAQEAIDEVGAHTKLIAVTQLTSTSEDRMRNELWIDHPLTETVQHYAHNAEIAGLAGVVCSPLEADLVHQVCGENFLTVTPGIRFADDAKGDQVRVTTPAKAREIGADYIVVGRSITASKDPVASYRRCVREFVEGE</sequence>
<dbReference type="SMART" id="SM00934">
    <property type="entry name" value="OMPdecase"/>
    <property type="match status" value="1"/>
</dbReference>
<evidence type="ECO:0000256" key="11">
    <source>
        <dbReference type="PIRSR" id="PIRSR614732-2"/>
    </source>
</evidence>
<evidence type="ECO:0000256" key="6">
    <source>
        <dbReference type="ARBA" id="ARBA00023239"/>
    </source>
</evidence>
<feature type="active site" description="For OMPdecase activity" evidence="10">
    <location>
        <position position="63"/>
    </location>
</feature>
<dbReference type="InterPro" id="IPR013785">
    <property type="entry name" value="Aldolase_TIM"/>
</dbReference>
<dbReference type="SUPFAM" id="SSF51366">
    <property type="entry name" value="Ribulose-phoshate binding barrel"/>
    <property type="match status" value="1"/>
</dbReference>
<feature type="binding site" evidence="9 11">
    <location>
        <position position="211"/>
    </location>
    <ligand>
        <name>substrate</name>
    </ligand>
</feature>
<evidence type="ECO:0000256" key="10">
    <source>
        <dbReference type="PIRSR" id="PIRSR614732-1"/>
    </source>
</evidence>
<feature type="active site" description="For OMPdecase activity" evidence="10">
    <location>
        <position position="66"/>
    </location>
</feature>
<evidence type="ECO:0000313" key="15">
    <source>
        <dbReference type="Proteomes" id="UP000005950"/>
    </source>
</evidence>
<evidence type="ECO:0000256" key="12">
    <source>
        <dbReference type="RuleBase" id="RU000512"/>
    </source>
</evidence>
<proteinExistence type="inferred from homology"/>
<evidence type="ECO:0000256" key="2">
    <source>
        <dbReference type="ARBA" id="ARBA00004861"/>
    </source>
</evidence>
<comment type="pathway">
    <text evidence="2 9 12">Pyrimidine metabolism; UMP biosynthesis via de novo pathway; UMP from orotate: step 2/2.</text>
</comment>
<dbReference type="PROSITE" id="PS00156">
    <property type="entry name" value="OMPDECASE"/>
    <property type="match status" value="1"/>
</dbReference>
<accession>B9Y745</accession>
<feature type="binding site" evidence="9 11">
    <location>
        <position position="12"/>
    </location>
    <ligand>
        <name>substrate</name>
    </ligand>
</feature>
<dbReference type="GO" id="GO:0004590">
    <property type="term" value="F:orotidine-5'-phosphate decarboxylase activity"/>
    <property type="evidence" value="ECO:0007669"/>
    <property type="project" value="UniProtKB-UniRule"/>
</dbReference>
<dbReference type="PANTHER" id="PTHR32119:SF2">
    <property type="entry name" value="OROTIDINE 5'-PHOSPHATE DECARBOXYLASE"/>
    <property type="match status" value="1"/>
</dbReference>
<dbReference type="HOGENOM" id="CLU_067069_1_1_9"/>
<feature type="binding site" evidence="9 11">
    <location>
        <position position="191"/>
    </location>
    <ligand>
        <name>substrate</name>
    </ligand>
</feature>
<dbReference type="FunFam" id="3.20.20.70:FF:000015">
    <property type="entry name" value="Orotidine 5'-phosphate decarboxylase"/>
    <property type="match status" value="1"/>
</dbReference>
<evidence type="ECO:0000256" key="3">
    <source>
        <dbReference type="ARBA" id="ARBA00011738"/>
    </source>
</evidence>
<dbReference type="PANTHER" id="PTHR32119">
    <property type="entry name" value="OROTIDINE 5'-PHOSPHATE DECARBOXYLASE"/>
    <property type="match status" value="1"/>
</dbReference>
<dbReference type="NCBIfam" id="NF001273">
    <property type="entry name" value="PRK00230.1"/>
    <property type="match status" value="1"/>
</dbReference>
<dbReference type="InterPro" id="IPR011060">
    <property type="entry name" value="RibuloseP-bd_barrel"/>
</dbReference>
<feature type="binding site" evidence="9 11">
    <location>
        <position position="34"/>
    </location>
    <ligand>
        <name>substrate</name>
    </ligand>
</feature>
<dbReference type="Gene3D" id="3.20.20.70">
    <property type="entry name" value="Aldolase class I"/>
    <property type="match status" value="1"/>
</dbReference>
<comment type="caution">
    <text evidence="14">The sequence shown here is derived from an EMBL/GenBank/DDBJ whole genome shotgun (WGS) entry which is preliminary data.</text>
</comment>
<dbReference type="Pfam" id="PF00215">
    <property type="entry name" value="OMPdecase"/>
    <property type="match status" value="1"/>
</dbReference>
<evidence type="ECO:0000259" key="13">
    <source>
        <dbReference type="SMART" id="SM00934"/>
    </source>
</evidence>
<dbReference type="eggNOG" id="COG0284">
    <property type="taxonomic scope" value="Bacteria"/>
</dbReference>
<comment type="function">
    <text evidence="1 9">Catalyzes the decarboxylation of orotidine 5'-monophosphate (OMP) to uridine 5'-monophosphate (UMP).</text>
</comment>
<dbReference type="UniPathway" id="UPA00070">
    <property type="reaction ID" value="UER00120"/>
</dbReference>
<reference evidence="14 15" key="1">
    <citation type="submission" date="2008-12" db="EMBL/GenBank/DDBJ databases">
        <authorList>
            <person name="Fulton L."/>
            <person name="Clifton S."/>
            <person name="Fulton B."/>
            <person name="Xu J."/>
            <person name="Minx P."/>
            <person name="Pepin K.H."/>
            <person name="Johnson M."/>
            <person name="Bhonagiri V."/>
            <person name="Nash W.E."/>
            <person name="Mardis E.R."/>
            <person name="Wilson R.K."/>
        </authorList>
    </citation>
    <scope>NUCLEOTIDE SEQUENCE [LARGE SCALE GENOMIC DNA]</scope>
    <source>
        <strain evidence="14 15">DSM 12042</strain>
    </source>
</reference>
<dbReference type="RefSeq" id="WP_006058830.1">
    <property type="nucleotide sequence ID" value="NZ_GG657556.1"/>
</dbReference>
<dbReference type="HAMAP" id="MF_01200_B">
    <property type="entry name" value="OMPdecase_type1_B"/>
    <property type="match status" value="1"/>
</dbReference>
<keyword evidence="6 9" id="KW-0456">Lyase</keyword>
<name>B9Y745_9FIRM</name>
<evidence type="ECO:0000256" key="9">
    <source>
        <dbReference type="HAMAP-Rule" id="MF_01200"/>
    </source>
</evidence>
<evidence type="ECO:0000256" key="1">
    <source>
        <dbReference type="ARBA" id="ARBA00002356"/>
    </source>
</evidence>
<organism evidence="14 15">
    <name type="scientific">Holdemania filiformis DSM 12042</name>
    <dbReference type="NCBI Taxonomy" id="545696"/>
    <lineage>
        <taxon>Bacteria</taxon>
        <taxon>Bacillati</taxon>
        <taxon>Bacillota</taxon>
        <taxon>Erysipelotrichia</taxon>
        <taxon>Erysipelotrichales</taxon>
        <taxon>Erysipelotrichaceae</taxon>
        <taxon>Holdemania</taxon>
    </lineage>
</organism>
<feature type="binding site" evidence="9">
    <location>
        <begin position="61"/>
        <end position="70"/>
    </location>
    <ligand>
        <name>substrate</name>
    </ligand>
</feature>
<protein>
    <recommendedName>
        <fullName evidence="9">Orotidine 5'-phosphate decarboxylase</fullName>
        <ecNumber evidence="9">4.1.1.23</ecNumber>
    </recommendedName>
    <alternativeName>
        <fullName evidence="9">OMP decarboxylase</fullName>
        <shortName evidence="9">OMPDCase</shortName>
        <shortName evidence="9">OMPdecase</shortName>
    </alternativeName>
</protein>
<dbReference type="GO" id="GO:0044205">
    <property type="term" value="P:'de novo' UMP biosynthetic process"/>
    <property type="evidence" value="ECO:0007669"/>
    <property type="project" value="UniProtKB-UniRule"/>
</dbReference>
<keyword evidence="5 9" id="KW-0665">Pyrimidine biosynthesis</keyword>
<dbReference type="GO" id="GO:0005829">
    <property type="term" value="C:cytosol"/>
    <property type="evidence" value="ECO:0007669"/>
    <property type="project" value="TreeGrafter"/>
</dbReference>
<dbReference type="GeneID" id="83014235"/>
<dbReference type="InterPro" id="IPR018089">
    <property type="entry name" value="OMPdecase_AS"/>
</dbReference>
<feature type="binding site" evidence="9 11">
    <location>
        <position position="212"/>
    </location>
    <ligand>
        <name>substrate</name>
    </ligand>
</feature>
<comment type="subunit">
    <text evidence="3 9">Homodimer.</text>
</comment>
<dbReference type="EC" id="4.1.1.23" evidence="9"/>
<feature type="active site" description="For OMPdecase activity" evidence="10">
    <location>
        <position position="61"/>
    </location>
</feature>
<feature type="domain" description="Orotidine 5'-phosphate decarboxylase" evidence="13">
    <location>
        <begin position="6"/>
        <end position="227"/>
    </location>
</feature>
<evidence type="ECO:0000256" key="8">
    <source>
        <dbReference type="ARBA" id="ARBA00061012"/>
    </source>
</evidence>
<dbReference type="NCBIfam" id="TIGR01740">
    <property type="entry name" value="pyrF"/>
    <property type="match status" value="1"/>
</dbReference>
<dbReference type="InterPro" id="IPR047596">
    <property type="entry name" value="OMPdecase_bac"/>
</dbReference>
<feature type="binding site" evidence="9 11">
    <location>
        <position position="120"/>
    </location>
    <ligand>
        <name>substrate</name>
    </ligand>
</feature>
<evidence type="ECO:0000256" key="4">
    <source>
        <dbReference type="ARBA" id="ARBA00022793"/>
    </source>
</evidence>
<keyword evidence="4 9" id="KW-0210">Decarboxylase</keyword>
<gene>
    <name evidence="9 14" type="primary">pyrF</name>
    <name evidence="14" type="ORF">HOLDEFILI_01639</name>
</gene>
<evidence type="ECO:0000313" key="14">
    <source>
        <dbReference type="EMBL" id="EEF68177.1"/>
    </source>
</evidence>
<feature type="active site" description="Proton donor" evidence="9">
    <location>
        <position position="63"/>
    </location>
</feature>
<reference evidence="14 15" key="2">
    <citation type="submission" date="2009-02" db="EMBL/GenBank/DDBJ databases">
        <title>Draft genome sequence of Holdemania filiformis DSM 12042.</title>
        <authorList>
            <person name="Sudarsanam P."/>
            <person name="Ley R."/>
            <person name="Guruge J."/>
            <person name="Turnbaugh P.J."/>
            <person name="Mahowald M."/>
            <person name="Liep D."/>
            <person name="Gordon J."/>
        </authorList>
    </citation>
    <scope>NUCLEOTIDE SEQUENCE [LARGE SCALE GENOMIC DNA]</scope>
    <source>
        <strain evidence="14 15">DSM 12042</strain>
    </source>
</reference>
<dbReference type="CDD" id="cd04725">
    <property type="entry name" value="OMP_decarboxylase_like"/>
    <property type="match status" value="1"/>
</dbReference>
<dbReference type="EMBL" id="ACCF01000092">
    <property type="protein sequence ID" value="EEF68177.1"/>
    <property type="molecule type" value="Genomic_DNA"/>
</dbReference>
<dbReference type="STRING" id="545696.HOLDEFILI_01639"/>
<comment type="catalytic activity">
    <reaction evidence="7 9 12">
        <text>orotidine 5'-phosphate + H(+) = UMP + CO2</text>
        <dbReference type="Rhea" id="RHEA:11596"/>
        <dbReference type="ChEBI" id="CHEBI:15378"/>
        <dbReference type="ChEBI" id="CHEBI:16526"/>
        <dbReference type="ChEBI" id="CHEBI:57538"/>
        <dbReference type="ChEBI" id="CHEBI:57865"/>
        <dbReference type="EC" id="4.1.1.23"/>
    </reaction>
</comment>
<dbReference type="AlphaFoldDB" id="B9Y745"/>
<evidence type="ECO:0000256" key="7">
    <source>
        <dbReference type="ARBA" id="ARBA00049157"/>
    </source>
</evidence>
<dbReference type="Proteomes" id="UP000005950">
    <property type="component" value="Unassembled WGS sequence"/>
</dbReference>
<evidence type="ECO:0000256" key="5">
    <source>
        <dbReference type="ARBA" id="ARBA00022975"/>
    </source>
</evidence>
<feature type="binding site" evidence="9 11">
    <location>
        <position position="182"/>
    </location>
    <ligand>
        <name>substrate</name>
    </ligand>
</feature>